<accession>A0AAN7ZSN2</accession>
<sequence length="156" mass="18333">MSTDITEKIEKVHEKRKPRFKALFQYICISLLLIAAVEYFKYSTRIHYEWFHCTAVKEQINYIDGSESSVNKIFAKGGPSCDKRGELKIIMKRITRDYEPNDENFSFCIVENENVPSIHYPLTEDKGQPGYYAFVGYDYDKELVKEVCKDSTIYHM</sequence>
<dbReference type="Proteomes" id="UP001306508">
    <property type="component" value="Unassembled WGS sequence"/>
</dbReference>
<organism evidence="2 3">
    <name type="scientific">Arxiozyma heterogenica</name>
    <dbReference type="NCBI Taxonomy" id="278026"/>
    <lineage>
        <taxon>Eukaryota</taxon>
        <taxon>Fungi</taxon>
        <taxon>Dikarya</taxon>
        <taxon>Ascomycota</taxon>
        <taxon>Saccharomycotina</taxon>
        <taxon>Saccharomycetes</taxon>
        <taxon>Saccharomycetales</taxon>
        <taxon>Saccharomycetaceae</taxon>
        <taxon>Arxiozyma</taxon>
    </lineage>
</organism>
<keyword evidence="3" id="KW-1185">Reference proteome</keyword>
<comment type="caution">
    <text evidence="2">The sequence shown here is derived from an EMBL/GenBank/DDBJ whole genome shotgun (WGS) entry which is preliminary data.</text>
</comment>
<evidence type="ECO:0008006" key="4">
    <source>
        <dbReference type="Google" id="ProtNLM"/>
    </source>
</evidence>
<evidence type="ECO:0000313" key="3">
    <source>
        <dbReference type="Proteomes" id="UP001306508"/>
    </source>
</evidence>
<keyword evidence="1" id="KW-0812">Transmembrane</keyword>
<gene>
    <name evidence="2" type="ORF">RI543_002161</name>
</gene>
<dbReference type="AlphaFoldDB" id="A0AAN7ZSN2"/>
<proteinExistence type="predicted"/>
<keyword evidence="1" id="KW-1133">Transmembrane helix</keyword>
<evidence type="ECO:0000256" key="1">
    <source>
        <dbReference type="SAM" id="Phobius"/>
    </source>
</evidence>
<keyword evidence="1" id="KW-0472">Membrane</keyword>
<dbReference type="EMBL" id="JAWIZZ010000041">
    <property type="protein sequence ID" value="KAK5780404.1"/>
    <property type="molecule type" value="Genomic_DNA"/>
</dbReference>
<name>A0AAN7ZSN2_9SACH</name>
<feature type="transmembrane region" description="Helical" evidence="1">
    <location>
        <begin position="23"/>
        <end position="40"/>
    </location>
</feature>
<evidence type="ECO:0000313" key="2">
    <source>
        <dbReference type="EMBL" id="KAK5780404.1"/>
    </source>
</evidence>
<reference evidence="3" key="1">
    <citation type="submission" date="2023-07" db="EMBL/GenBank/DDBJ databases">
        <title>A draft genome of Kazachstania heterogenica Y-27499.</title>
        <authorList>
            <person name="Donic C."/>
            <person name="Kralova J.S."/>
            <person name="Fidel L."/>
            <person name="Ben-Dor S."/>
            <person name="Jung S."/>
        </authorList>
    </citation>
    <scope>NUCLEOTIDE SEQUENCE [LARGE SCALE GENOMIC DNA]</scope>
    <source>
        <strain evidence="3">Y27499</strain>
    </source>
</reference>
<protein>
    <recommendedName>
        <fullName evidence="4">Ceramide synthase subunit LIP1</fullName>
    </recommendedName>
</protein>